<feature type="non-terminal residue" evidence="2">
    <location>
        <position position="230"/>
    </location>
</feature>
<dbReference type="EMBL" id="JABANM010025166">
    <property type="protein sequence ID" value="KAF4715003.1"/>
    <property type="molecule type" value="Genomic_DNA"/>
</dbReference>
<dbReference type="Proteomes" id="UP000574390">
    <property type="component" value="Unassembled WGS sequence"/>
</dbReference>
<keyword evidence="1" id="KW-0732">Signal</keyword>
<name>A0A7J6R385_PEROL</name>
<organism evidence="2 3">
    <name type="scientific">Perkinsus olseni</name>
    <name type="common">Perkinsus atlanticus</name>
    <dbReference type="NCBI Taxonomy" id="32597"/>
    <lineage>
        <taxon>Eukaryota</taxon>
        <taxon>Sar</taxon>
        <taxon>Alveolata</taxon>
        <taxon>Perkinsozoa</taxon>
        <taxon>Perkinsea</taxon>
        <taxon>Perkinsida</taxon>
        <taxon>Perkinsidae</taxon>
        <taxon>Perkinsus</taxon>
    </lineage>
</organism>
<comment type="caution">
    <text evidence="2">The sequence shown here is derived from an EMBL/GenBank/DDBJ whole genome shotgun (WGS) entry which is preliminary data.</text>
</comment>
<evidence type="ECO:0000313" key="3">
    <source>
        <dbReference type="Proteomes" id="UP000574390"/>
    </source>
</evidence>
<reference evidence="2 3" key="1">
    <citation type="submission" date="2020-04" db="EMBL/GenBank/DDBJ databases">
        <title>Perkinsus olseni comparative genomics.</title>
        <authorList>
            <person name="Bogema D.R."/>
        </authorList>
    </citation>
    <scope>NUCLEOTIDE SEQUENCE [LARGE SCALE GENOMIC DNA]</scope>
    <source>
        <strain evidence="2">ATCC PRA-205</strain>
    </source>
</reference>
<feature type="chain" id="PRO_5029592582" evidence="1">
    <location>
        <begin position="16"/>
        <end position="230"/>
    </location>
</feature>
<feature type="signal peptide" evidence="1">
    <location>
        <begin position="1"/>
        <end position="15"/>
    </location>
</feature>
<dbReference type="AlphaFoldDB" id="A0A7J6R385"/>
<accession>A0A7J6R385</accession>
<sequence length="230" mass="24718">PSFVMSVALIGVALAILEGDSKFKEINAYTVQGDAARSQYSPEDDSDLSSTVNEVTERADKRIQATSVSRNGPSRCHHRGTRSPSLQVVSYKVIAFALKHRLHMKPFFVMSIALSIGVALAILEGDSEAKEINLYIEQDDAARSQYSLEVVPDLSSPVNVVGQFLMTSVEEGSPGQVGVHGSGKLPTLCNHCKFCVNSVVGMAAWVCWNYAGQCGVKADNGLKCICCSSE</sequence>
<proteinExistence type="predicted"/>
<evidence type="ECO:0000313" key="2">
    <source>
        <dbReference type="EMBL" id="KAF4715003.1"/>
    </source>
</evidence>
<evidence type="ECO:0000256" key="1">
    <source>
        <dbReference type="SAM" id="SignalP"/>
    </source>
</evidence>
<gene>
    <name evidence="2" type="ORF">FOZ62_020312</name>
</gene>
<protein>
    <submittedName>
        <fullName evidence="2">Uncharacterized protein</fullName>
    </submittedName>
</protein>